<dbReference type="HOGENOM" id="CLU_126543_0_0_10"/>
<name>K5DAT0_9BACE</name>
<feature type="transmembrane region" description="Helical" evidence="1">
    <location>
        <begin position="12"/>
        <end position="31"/>
    </location>
</feature>
<reference evidence="2 3" key="1">
    <citation type="submission" date="2012-02" db="EMBL/GenBank/DDBJ databases">
        <title>The Genome Sequence of Bacteroides finegoldii CL09T03C10.</title>
        <authorList>
            <consortium name="The Broad Institute Genome Sequencing Platform"/>
            <person name="Earl A."/>
            <person name="Ward D."/>
            <person name="Feldgarden M."/>
            <person name="Gevers D."/>
            <person name="Zitomersky N.L."/>
            <person name="Coyne M.J."/>
            <person name="Comstock L.E."/>
            <person name="Young S.K."/>
            <person name="Zeng Q."/>
            <person name="Gargeya S."/>
            <person name="Fitzgerald M."/>
            <person name="Haas B."/>
            <person name="Abouelleil A."/>
            <person name="Alvarado L."/>
            <person name="Arachchi H.M."/>
            <person name="Berlin A."/>
            <person name="Chapman S.B."/>
            <person name="Gearin G."/>
            <person name="Goldberg J."/>
            <person name="Griggs A."/>
            <person name="Gujja S."/>
            <person name="Hansen M."/>
            <person name="Heiman D."/>
            <person name="Howarth C."/>
            <person name="Larimer J."/>
            <person name="Lui A."/>
            <person name="MacDonald P.J.P."/>
            <person name="McCowen C."/>
            <person name="Montmayeur A."/>
            <person name="Murphy C."/>
            <person name="Neiman D."/>
            <person name="Pearson M."/>
            <person name="Priest M."/>
            <person name="Roberts A."/>
            <person name="Saif S."/>
            <person name="Shea T."/>
            <person name="Sisk P."/>
            <person name="Stolte C."/>
            <person name="Sykes S."/>
            <person name="Wortman J."/>
            <person name="Nusbaum C."/>
            <person name="Birren B."/>
        </authorList>
    </citation>
    <scope>NUCLEOTIDE SEQUENCE [LARGE SCALE GENOMIC DNA]</scope>
    <source>
        <strain evidence="2 3">CL09T03C10</strain>
    </source>
</reference>
<evidence type="ECO:0000256" key="1">
    <source>
        <dbReference type="SAM" id="Phobius"/>
    </source>
</evidence>
<comment type="caution">
    <text evidence="2">The sequence shown here is derived from an EMBL/GenBank/DDBJ whole genome shotgun (WGS) entry which is preliminary data.</text>
</comment>
<evidence type="ECO:0000313" key="3">
    <source>
        <dbReference type="Proteomes" id="UP000007995"/>
    </source>
</evidence>
<dbReference type="InterPro" id="IPR021279">
    <property type="entry name" value="DUF2721"/>
</dbReference>
<evidence type="ECO:0008006" key="4">
    <source>
        <dbReference type="Google" id="ProtNLM"/>
    </source>
</evidence>
<dbReference type="EMBL" id="AGXW01000012">
    <property type="protein sequence ID" value="EKJ90068.1"/>
    <property type="molecule type" value="Genomic_DNA"/>
</dbReference>
<keyword evidence="1" id="KW-1133">Transmembrane helix</keyword>
<keyword evidence="1" id="KW-0812">Transmembrane</keyword>
<sequence>MEDFFYLYMEELTLTTPALLFSAVSLILLAYTNRFLSYAQLVRQLRDRYMENPTDITVAQIENLRKRLNLTRTMQGLGIASLFLCVVSMFFIYIGLQLLSAYVFGVALLLLIASLGVSFREIQISTRSLEIYLGTMEKGKNKDRK</sequence>
<dbReference type="Pfam" id="PF11026">
    <property type="entry name" value="DUF2721"/>
    <property type="match status" value="1"/>
</dbReference>
<evidence type="ECO:0000313" key="2">
    <source>
        <dbReference type="EMBL" id="EKJ90068.1"/>
    </source>
</evidence>
<feature type="transmembrane region" description="Helical" evidence="1">
    <location>
        <begin position="102"/>
        <end position="119"/>
    </location>
</feature>
<gene>
    <name evidence="2" type="ORF">HMPREF1057_03609</name>
</gene>
<protein>
    <recommendedName>
        <fullName evidence="4">DUF2721 domain-containing protein</fullName>
    </recommendedName>
</protein>
<accession>K5DAT0</accession>
<proteinExistence type="predicted"/>
<keyword evidence="1" id="KW-0472">Membrane</keyword>
<feature type="transmembrane region" description="Helical" evidence="1">
    <location>
        <begin position="76"/>
        <end position="96"/>
    </location>
</feature>
<organism evidence="2 3">
    <name type="scientific">Bacteroides finegoldii CL09T03C10</name>
    <dbReference type="NCBI Taxonomy" id="997888"/>
    <lineage>
        <taxon>Bacteria</taxon>
        <taxon>Pseudomonadati</taxon>
        <taxon>Bacteroidota</taxon>
        <taxon>Bacteroidia</taxon>
        <taxon>Bacteroidales</taxon>
        <taxon>Bacteroidaceae</taxon>
        <taxon>Bacteroides</taxon>
    </lineage>
</organism>
<dbReference type="AlphaFoldDB" id="K5DAT0"/>
<dbReference type="Proteomes" id="UP000007995">
    <property type="component" value="Unassembled WGS sequence"/>
</dbReference>